<evidence type="ECO:0000313" key="2">
    <source>
        <dbReference type="EMBL" id="KAK2176524.1"/>
    </source>
</evidence>
<proteinExistence type="predicted"/>
<dbReference type="EMBL" id="JAODUO010000659">
    <property type="protein sequence ID" value="KAK2176524.1"/>
    <property type="molecule type" value="Genomic_DNA"/>
</dbReference>
<feature type="compositionally biased region" description="Acidic residues" evidence="1">
    <location>
        <begin position="1"/>
        <end position="10"/>
    </location>
</feature>
<dbReference type="AlphaFoldDB" id="A0AAD9KRV4"/>
<evidence type="ECO:0000256" key="1">
    <source>
        <dbReference type="SAM" id="MobiDB-lite"/>
    </source>
</evidence>
<sequence length="304" mass="34119">MWEPNEVDEQEQAKSSSDVEVSADHIDCSPCLGRRCGSTQQRCDTLDDGLIPSAVISDRRPIDDFNETEPSELGEVSRREVQTSEAAMATDEDSAKRRLAFQKSYSLEACCWPTSGYDVVAVGWTLEKATTLSGYGHRDITLIDDAKFDTITNAEFHKLQRTSINSEDEHAEDDVFAVANGDDGAAPEAKQLRRCNLLLSIREMSSLSRLFKFFEVMKRKTKMKVMADEGEETEAAFKRLSEMISLTADANDQECENEYELERISTQTKMIPIEANSPTRSKPCVIHDVNRNPQGKTEKKINNS</sequence>
<protein>
    <submittedName>
        <fullName evidence="2">Uncharacterized protein</fullName>
    </submittedName>
</protein>
<comment type="caution">
    <text evidence="2">The sequence shown here is derived from an EMBL/GenBank/DDBJ whole genome shotgun (WGS) entry which is preliminary data.</text>
</comment>
<feature type="region of interest" description="Disordered" evidence="1">
    <location>
        <begin position="1"/>
        <end position="22"/>
    </location>
</feature>
<organism evidence="2 3">
    <name type="scientific">Ridgeia piscesae</name>
    <name type="common">Tubeworm</name>
    <dbReference type="NCBI Taxonomy" id="27915"/>
    <lineage>
        <taxon>Eukaryota</taxon>
        <taxon>Metazoa</taxon>
        <taxon>Spiralia</taxon>
        <taxon>Lophotrochozoa</taxon>
        <taxon>Annelida</taxon>
        <taxon>Polychaeta</taxon>
        <taxon>Sedentaria</taxon>
        <taxon>Canalipalpata</taxon>
        <taxon>Sabellida</taxon>
        <taxon>Siboglinidae</taxon>
        <taxon>Ridgeia</taxon>
    </lineage>
</organism>
<evidence type="ECO:0000313" key="3">
    <source>
        <dbReference type="Proteomes" id="UP001209878"/>
    </source>
</evidence>
<reference evidence="2" key="1">
    <citation type="journal article" date="2023" name="Mol. Biol. Evol.">
        <title>Third-Generation Sequencing Reveals the Adaptive Role of the Epigenome in Three Deep-Sea Polychaetes.</title>
        <authorList>
            <person name="Perez M."/>
            <person name="Aroh O."/>
            <person name="Sun Y."/>
            <person name="Lan Y."/>
            <person name="Juniper S.K."/>
            <person name="Young C.R."/>
            <person name="Angers B."/>
            <person name="Qian P.Y."/>
        </authorList>
    </citation>
    <scope>NUCLEOTIDE SEQUENCE</scope>
    <source>
        <strain evidence="2">R07B-5</strain>
    </source>
</reference>
<gene>
    <name evidence="2" type="ORF">NP493_660g05003</name>
</gene>
<keyword evidence="3" id="KW-1185">Reference proteome</keyword>
<dbReference type="Proteomes" id="UP001209878">
    <property type="component" value="Unassembled WGS sequence"/>
</dbReference>
<name>A0AAD9KRV4_RIDPI</name>
<accession>A0AAD9KRV4</accession>